<protein>
    <submittedName>
        <fullName evidence="1">Uncharacterized protein</fullName>
    </submittedName>
</protein>
<sequence>MYVSRHVKFVESVFPSLTLSMSSACPQPDTVSTWIPPIITVPTNQASTGTFNTPSVVQPQGQLSCDASFPATNTTPHISHESTIQPTISLPSPEIQPTTSMLSPNIQPNTSISVPNTTSQPLPTNLMTTRAKNNIRKPIQKLNLSTQLSHPCDVEPTTVTQLSKLQNGVEPCLKNMMLLFKMGHGSLSHQILFTM</sequence>
<comment type="caution">
    <text evidence="1">The sequence shown here is derived from an EMBL/GenBank/DDBJ whole genome shotgun (WGS) entry which is preliminary data.</text>
</comment>
<organism evidence="1 2">
    <name type="scientific">Vitis vinifera</name>
    <name type="common">Grape</name>
    <dbReference type="NCBI Taxonomy" id="29760"/>
    <lineage>
        <taxon>Eukaryota</taxon>
        <taxon>Viridiplantae</taxon>
        <taxon>Streptophyta</taxon>
        <taxon>Embryophyta</taxon>
        <taxon>Tracheophyta</taxon>
        <taxon>Spermatophyta</taxon>
        <taxon>Magnoliopsida</taxon>
        <taxon>eudicotyledons</taxon>
        <taxon>Gunneridae</taxon>
        <taxon>Pentapetalae</taxon>
        <taxon>rosids</taxon>
        <taxon>Vitales</taxon>
        <taxon>Vitaceae</taxon>
        <taxon>Viteae</taxon>
        <taxon>Vitis</taxon>
    </lineage>
</organism>
<dbReference type="AlphaFoldDB" id="A0A438HF49"/>
<reference evidence="1 2" key="1">
    <citation type="journal article" date="2018" name="PLoS Genet.">
        <title>Population sequencing reveals clonal diversity and ancestral inbreeding in the grapevine cultivar Chardonnay.</title>
        <authorList>
            <person name="Roach M.J."/>
            <person name="Johnson D.L."/>
            <person name="Bohlmann J."/>
            <person name="van Vuuren H.J."/>
            <person name="Jones S.J."/>
            <person name="Pretorius I.S."/>
            <person name="Schmidt S.A."/>
            <person name="Borneman A.R."/>
        </authorList>
    </citation>
    <scope>NUCLEOTIDE SEQUENCE [LARGE SCALE GENOMIC DNA]</scope>
    <source>
        <strain evidence="2">cv. Chardonnay</strain>
        <tissue evidence="1">Leaf</tissue>
    </source>
</reference>
<proteinExistence type="predicted"/>
<evidence type="ECO:0000313" key="2">
    <source>
        <dbReference type="Proteomes" id="UP000288805"/>
    </source>
</evidence>
<gene>
    <name evidence="1" type="ORF">CK203_040741</name>
</gene>
<accession>A0A438HF49</accession>
<dbReference type="Proteomes" id="UP000288805">
    <property type="component" value="Unassembled WGS sequence"/>
</dbReference>
<dbReference type="PROSITE" id="PS51257">
    <property type="entry name" value="PROKAR_LIPOPROTEIN"/>
    <property type="match status" value="1"/>
</dbReference>
<name>A0A438HF49_VITVI</name>
<evidence type="ECO:0000313" key="1">
    <source>
        <dbReference type="EMBL" id="RVW83068.1"/>
    </source>
</evidence>
<dbReference type="EMBL" id="QGNW01000232">
    <property type="protein sequence ID" value="RVW83068.1"/>
    <property type="molecule type" value="Genomic_DNA"/>
</dbReference>